<dbReference type="Proteomes" id="UP000030624">
    <property type="component" value="Chromosome"/>
</dbReference>
<evidence type="ECO:0000256" key="1">
    <source>
        <dbReference type="ARBA" id="ARBA00022723"/>
    </source>
</evidence>
<evidence type="ECO:0000313" key="4">
    <source>
        <dbReference type="Proteomes" id="UP000030624"/>
    </source>
</evidence>
<protein>
    <recommendedName>
        <fullName evidence="5">Sirohydrochlorin cobaltochelatase</fullName>
    </recommendedName>
</protein>
<dbReference type="Gene3D" id="3.40.50.1400">
    <property type="match status" value="1"/>
</dbReference>
<dbReference type="AlphaFoldDB" id="A0A0A7GIS5"/>
<sequence>MKRGLIIVGHGSNRPHYAEVMAEHKKRIQSFGIFDEVEIAYATGDREPTPDAVVREMQSELIFLVPMFLSYGLHVTKDLPAFFNLDEGRGVKVTEMDGKKIVICEPIGEDTFITYAILNSAFRAGGQQHLQQ</sequence>
<keyword evidence="1" id="KW-0479">Metal-binding</keyword>
<name>A0A0A7GIS5_GEOAI</name>
<dbReference type="KEGG" id="gac:GACE_1799"/>
<dbReference type="InterPro" id="IPR002762">
    <property type="entry name" value="CbiX-like"/>
</dbReference>
<dbReference type="eggNOG" id="arCOG02246">
    <property type="taxonomic scope" value="Archaea"/>
</dbReference>
<dbReference type="GeneID" id="24798376"/>
<dbReference type="RefSeq" id="WP_048092803.1">
    <property type="nucleotide sequence ID" value="NZ_CP009552.1"/>
</dbReference>
<gene>
    <name evidence="3" type="ORF">GACE_1799</name>
</gene>
<reference evidence="3 4" key="1">
    <citation type="journal article" date="2015" name="Appl. Environ. Microbiol.">
        <title>The Geoglobus acetivorans genome: Fe(III) reduction, acetate utilization, autotrophic growth, and degradation of aromatic compounds in a hyperthermophilic archaeon.</title>
        <authorList>
            <person name="Mardanov A.V."/>
            <person name="Slododkina G.B."/>
            <person name="Slobodkin A.I."/>
            <person name="Beletsky A.V."/>
            <person name="Gavrilov S.N."/>
            <person name="Kublanov I.V."/>
            <person name="Bonch-Osmolovskaya E.A."/>
            <person name="Skryabin K.G."/>
            <person name="Ravin N.V."/>
        </authorList>
    </citation>
    <scope>NUCLEOTIDE SEQUENCE [LARGE SCALE GENOMIC DNA]</scope>
    <source>
        <strain evidence="3 4">SBH6</strain>
    </source>
</reference>
<dbReference type="Pfam" id="PF01903">
    <property type="entry name" value="CbiX"/>
    <property type="match status" value="1"/>
</dbReference>
<evidence type="ECO:0008006" key="5">
    <source>
        <dbReference type="Google" id="ProtNLM"/>
    </source>
</evidence>
<dbReference type="GO" id="GO:0016829">
    <property type="term" value="F:lyase activity"/>
    <property type="evidence" value="ECO:0007669"/>
    <property type="project" value="UniProtKB-KW"/>
</dbReference>
<proteinExistence type="predicted"/>
<dbReference type="SUPFAM" id="SSF53800">
    <property type="entry name" value="Chelatase"/>
    <property type="match status" value="1"/>
</dbReference>
<dbReference type="EMBL" id="CP009552">
    <property type="protein sequence ID" value="AIY90827.1"/>
    <property type="molecule type" value="Genomic_DNA"/>
</dbReference>
<keyword evidence="2" id="KW-0456">Lyase</keyword>
<dbReference type="GO" id="GO:0046872">
    <property type="term" value="F:metal ion binding"/>
    <property type="evidence" value="ECO:0007669"/>
    <property type="project" value="UniProtKB-KW"/>
</dbReference>
<dbReference type="CDD" id="cd03416">
    <property type="entry name" value="CbiX_SirB_N"/>
    <property type="match status" value="1"/>
</dbReference>
<organism evidence="3 4">
    <name type="scientific">Geoglobus acetivorans</name>
    <dbReference type="NCBI Taxonomy" id="565033"/>
    <lineage>
        <taxon>Archaea</taxon>
        <taxon>Methanobacteriati</taxon>
        <taxon>Methanobacteriota</taxon>
        <taxon>Archaeoglobi</taxon>
        <taxon>Archaeoglobales</taxon>
        <taxon>Archaeoglobaceae</taxon>
        <taxon>Geoglobus</taxon>
    </lineage>
</organism>
<evidence type="ECO:0000313" key="3">
    <source>
        <dbReference type="EMBL" id="AIY90827.1"/>
    </source>
</evidence>
<dbReference type="HOGENOM" id="CLU_065901_2_1_2"/>
<accession>A0A0A7GIS5</accession>
<dbReference type="STRING" id="565033.GACE_1799"/>
<evidence type="ECO:0000256" key="2">
    <source>
        <dbReference type="ARBA" id="ARBA00023239"/>
    </source>
</evidence>